<dbReference type="EMBL" id="VSRR010021903">
    <property type="protein sequence ID" value="MPC64302.1"/>
    <property type="molecule type" value="Genomic_DNA"/>
</dbReference>
<organism evidence="1 2">
    <name type="scientific">Portunus trituberculatus</name>
    <name type="common">Swimming crab</name>
    <name type="synonym">Neptunus trituberculatus</name>
    <dbReference type="NCBI Taxonomy" id="210409"/>
    <lineage>
        <taxon>Eukaryota</taxon>
        <taxon>Metazoa</taxon>
        <taxon>Ecdysozoa</taxon>
        <taxon>Arthropoda</taxon>
        <taxon>Crustacea</taxon>
        <taxon>Multicrustacea</taxon>
        <taxon>Malacostraca</taxon>
        <taxon>Eumalacostraca</taxon>
        <taxon>Eucarida</taxon>
        <taxon>Decapoda</taxon>
        <taxon>Pleocyemata</taxon>
        <taxon>Brachyura</taxon>
        <taxon>Eubrachyura</taxon>
        <taxon>Portunoidea</taxon>
        <taxon>Portunidae</taxon>
        <taxon>Portuninae</taxon>
        <taxon>Portunus</taxon>
    </lineage>
</organism>
<dbReference type="AlphaFoldDB" id="A0A5B7GZS0"/>
<reference evidence="1 2" key="1">
    <citation type="submission" date="2019-05" db="EMBL/GenBank/DDBJ databases">
        <title>Another draft genome of Portunus trituberculatus and its Hox gene families provides insights of decapod evolution.</title>
        <authorList>
            <person name="Jeong J.-H."/>
            <person name="Song I."/>
            <person name="Kim S."/>
            <person name="Choi T."/>
            <person name="Kim D."/>
            <person name="Ryu S."/>
            <person name="Kim W."/>
        </authorList>
    </citation>
    <scope>NUCLEOTIDE SEQUENCE [LARGE SCALE GENOMIC DNA]</scope>
    <source>
        <tissue evidence="1">Muscle</tissue>
    </source>
</reference>
<comment type="caution">
    <text evidence="1">The sequence shown here is derived from an EMBL/GenBank/DDBJ whole genome shotgun (WGS) entry which is preliminary data.</text>
</comment>
<sequence length="117" mass="13168">MGGEVEVLRIYVRFMRQRSSLSIPASTFLTLPVAPRCRRHLSTPPYYLCHRPARRCHLLHLTCCRHVKDLPAQGYMLPEEDQGKGHVFDSAHCITAICPAPRQHSHPIPGHASVPPS</sequence>
<evidence type="ECO:0000313" key="2">
    <source>
        <dbReference type="Proteomes" id="UP000324222"/>
    </source>
</evidence>
<dbReference type="Proteomes" id="UP000324222">
    <property type="component" value="Unassembled WGS sequence"/>
</dbReference>
<gene>
    <name evidence="1" type="ORF">E2C01_058414</name>
</gene>
<accession>A0A5B7GZS0</accession>
<keyword evidence="2" id="KW-1185">Reference proteome</keyword>
<name>A0A5B7GZS0_PORTR</name>
<protein>
    <submittedName>
        <fullName evidence="1">Uncharacterized protein</fullName>
    </submittedName>
</protein>
<proteinExistence type="predicted"/>
<evidence type="ECO:0000313" key="1">
    <source>
        <dbReference type="EMBL" id="MPC64302.1"/>
    </source>
</evidence>